<keyword evidence="2" id="KW-0489">Methyltransferase</keyword>
<accession>A0ABX8RIK5</accession>
<sequence>MSTSATDSLIQRLDAADAMPGAAELRTHSYELLHLPPGASVLDVGCGSGRAVAELAARGACPIGVDPDQRMLDVARTRWPALDFRSGSAQALPLPDESASGYRADKVFHEIADPAAALAEAERVLVPGGRIVLLDLDWDAVVVDSDDPATTRAIVHARADAITNPQAARGCRNMLLASGFRDVTVAGRLSIFTDERMLGLLTRLTEVAVANGELDRERTEAWLAEQTERAGSGRLMLAIPLFVAAATRP</sequence>
<dbReference type="InterPro" id="IPR050508">
    <property type="entry name" value="Methyltransf_Superfamily"/>
</dbReference>
<name>A0ABX8RIK5_NOCIO</name>
<gene>
    <name evidence="2" type="ORF">KV110_28470</name>
</gene>
<organism evidence="2 3">
    <name type="scientific">Nocardia iowensis</name>
    <dbReference type="NCBI Taxonomy" id="204891"/>
    <lineage>
        <taxon>Bacteria</taxon>
        <taxon>Bacillati</taxon>
        <taxon>Actinomycetota</taxon>
        <taxon>Actinomycetes</taxon>
        <taxon>Mycobacteriales</taxon>
        <taxon>Nocardiaceae</taxon>
        <taxon>Nocardia</taxon>
    </lineage>
</organism>
<dbReference type="PANTHER" id="PTHR42912">
    <property type="entry name" value="METHYLTRANSFERASE"/>
    <property type="match status" value="1"/>
</dbReference>
<dbReference type="InterPro" id="IPR013216">
    <property type="entry name" value="Methyltransf_11"/>
</dbReference>
<dbReference type="Pfam" id="PF08241">
    <property type="entry name" value="Methyltransf_11"/>
    <property type="match status" value="1"/>
</dbReference>
<evidence type="ECO:0000313" key="3">
    <source>
        <dbReference type="Proteomes" id="UP000694257"/>
    </source>
</evidence>
<dbReference type="RefSeq" id="WP_218470305.1">
    <property type="nucleotide sequence ID" value="NZ_BAABJN010000017.1"/>
</dbReference>
<feature type="domain" description="Methyltransferase type 11" evidence="1">
    <location>
        <begin position="42"/>
        <end position="133"/>
    </location>
</feature>
<protein>
    <submittedName>
        <fullName evidence="2">Methyltransferase domain-containing protein</fullName>
    </submittedName>
</protein>
<keyword evidence="3" id="KW-1185">Reference proteome</keyword>
<dbReference type="EMBL" id="CP078145">
    <property type="protein sequence ID" value="QXN89429.1"/>
    <property type="molecule type" value="Genomic_DNA"/>
</dbReference>
<keyword evidence="2" id="KW-0808">Transferase</keyword>
<proteinExistence type="predicted"/>
<reference evidence="2 3" key="1">
    <citation type="submission" date="2021-07" db="EMBL/GenBank/DDBJ databases">
        <title>Whole Genome Sequence of Nocardia Iowensis.</title>
        <authorList>
            <person name="Lamm A."/>
            <person name="Collins-Fairclough A.M."/>
            <person name="Bunk B."/>
            <person name="Sproer C."/>
        </authorList>
    </citation>
    <scope>NUCLEOTIDE SEQUENCE [LARGE SCALE GENOMIC DNA]</scope>
    <source>
        <strain evidence="2 3">NRRL 5646</strain>
    </source>
</reference>
<dbReference type="Proteomes" id="UP000694257">
    <property type="component" value="Chromosome"/>
</dbReference>
<dbReference type="CDD" id="cd02440">
    <property type="entry name" value="AdoMet_MTases"/>
    <property type="match status" value="1"/>
</dbReference>
<dbReference type="GO" id="GO:0032259">
    <property type="term" value="P:methylation"/>
    <property type="evidence" value="ECO:0007669"/>
    <property type="project" value="UniProtKB-KW"/>
</dbReference>
<evidence type="ECO:0000259" key="1">
    <source>
        <dbReference type="Pfam" id="PF08241"/>
    </source>
</evidence>
<evidence type="ECO:0000313" key="2">
    <source>
        <dbReference type="EMBL" id="QXN89429.1"/>
    </source>
</evidence>
<dbReference type="GO" id="GO:0008168">
    <property type="term" value="F:methyltransferase activity"/>
    <property type="evidence" value="ECO:0007669"/>
    <property type="project" value="UniProtKB-KW"/>
</dbReference>